<dbReference type="NCBIfam" id="NF037968">
    <property type="entry name" value="SemiSWEET_2"/>
    <property type="match status" value="1"/>
</dbReference>
<dbReference type="Pfam" id="PF03083">
    <property type="entry name" value="MtN3_slv"/>
    <property type="match status" value="1"/>
</dbReference>
<sequence>MSPMYIGFVAAILGTICWIPQAWKVWATRDTSSLSLASNLMFLATVSLWLVYGIMVTDWPLILANTCAVMAVLTIVTAKLKFG</sequence>
<feature type="transmembrane region" description="Helical" evidence="1">
    <location>
        <begin position="34"/>
        <end position="55"/>
    </location>
</feature>
<keyword evidence="1" id="KW-0812">Transmembrane</keyword>
<keyword evidence="3" id="KW-1185">Reference proteome</keyword>
<organism evidence="2 3">
    <name type="scientific">Aliisedimentitalea scapharcae</name>
    <dbReference type="NCBI Taxonomy" id="1524259"/>
    <lineage>
        <taxon>Bacteria</taxon>
        <taxon>Pseudomonadati</taxon>
        <taxon>Pseudomonadota</taxon>
        <taxon>Alphaproteobacteria</taxon>
        <taxon>Rhodobacterales</taxon>
        <taxon>Roseobacteraceae</taxon>
        <taxon>Aliisedimentitalea</taxon>
    </lineage>
</organism>
<feature type="transmembrane region" description="Helical" evidence="1">
    <location>
        <begin position="6"/>
        <end position="27"/>
    </location>
</feature>
<evidence type="ECO:0000313" key="2">
    <source>
        <dbReference type="EMBL" id="WZK89369.1"/>
    </source>
</evidence>
<keyword evidence="1" id="KW-1133">Transmembrane helix</keyword>
<dbReference type="EMBL" id="CP123584">
    <property type="protein sequence ID" value="WZK89369.1"/>
    <property type="molecule type" value="Genomic_DNA"/>
</dbReference>
<dbReference type="InterPro" id="IPR004316">
    <property type="entry name" value="SWEET_rpt"/>
</dbReference>
<dbReference type="Gene3D" id="1.20.1280.290">
    <property type="match status" value="1"/>
</dbReference>
<proteinExistence type="predicted"/>
<evidence type="ECO:0000256" key="1">
    <source>
        <dbReference type="SAM" id="Phobius"/>
    </source>
</evidence>
<dbReference type="Proteomes" id="UP001623232">
    <property type="component" value="Chromosome"/>
</dbReference>
<accession>A0ABZ2XWZ4</accession>
<dbReference type="InterPro" id="IPR047662">
    <property type="entry name" value="SemiSWEET"/>
</dbReference>
<reference evidence="2 3" key="1">
    <citation type="submission" date="2023-04" db="EMBL/GenBank/DDBJ databases">
        <title>Complete genome sequence of Alisedimentitalea scapharcae.</title>
        <authorList>
            <person name="Rong J.-C."/>
            <person name="Yi M.-L."/>
            <person name="Zhao Q."/>
        </authorList>
    </citation>
    <scope>NUCLEOTIDE SEQUENCE [LARGE SCALE GENOMIC DNA]</scope>
    <source>
        <strain evidence="2 3">KCTC 42119</strain>
    </source>
</reference>
<keyword evidence="1" id="KW-0472">Membrane</keyword>
<gene>
    <name evidence="2" type="ORF">QEZ52_02100</name>
</gene>
<protein>
    <submittedName>
        <fullName evidence="2">SemiSWEET transporter</fullName>
    </submittedName>
</protein>
<evidence type="ECO:0000313" key="3">
    <source>
        <dbReference type="Proteomes" id="UP001623232"/>
    </source>
</evidence>
<feature type="transmembrane region" description="Helical" evidence="1">
    <location>
        <begin position="61"/>
        <end position="80"/>
    </location>
</feature>
<name>A0ABZ2XWZ4_9RHOB</name>